<evidence type="ECO:0000313" key="2">
    <source>
        <dbReference type="Proteomes" id="UP000216533"/>
    </source>
</evidence>
<dbReference type="RefSeq" id="WP_094450827.1">
    <property type="nucleotide sequence ID" value="NZ_NMVI01000016.1"/>
</dbReference>
<comment type="caution">
    <text evidence="1">The sequence shown here is derived from an EMBL/GenBank/DDBJ whole genome shotgun (WGS) entry which is preliminary data.</text>
</comment>
<organism evidence="1 2">
    <name type="scientific">Parenemella sanctibonifatiensis</name>
    <dbReference type="NCBI Taxonomy" id="2016505"/>
    <lineage>
        <taxon>Bacteria</taxon>
        <taxon>Bacillati</taxon>
        <taxon>Actinomycetota</taxon>
        <taxon>Actinomycetes</taxon>
        <taxon>Propionibacteriales</taxon>
        <taxon>Propionibacteriaceae</taxon>
        <taxon>Parenemella</taxon>
    </lineage>
</organism>
<proteinExistence type="predicted"/>
<dbReference type="Proteomes" id="UP000216533">
    <property type="component" value="Unassembled WGS sequence"/>
</dbReference>
<dbReference type="AlphaFoldDB" id="A0A255EDK4"/>
<reference evidence="1 2" key="1">
    <citation type="submission" date="2017-07" db="EMBL/GenBank/DDBJ databases">
        <title>Draft whole genome sequences of clinical Proprionibacteriaceae strains.</title>
        <authorList>
            <person name="Bernier A.-M."/>
            <person name="Bernard K."/>
            <person name="Domingo M.-C."/>
        </authorList>
    </citation>
    <scope>NUCLEOTIDE SEQUENCE [LARGE SCALE GENOMIC DNA]</scope>
    <source>
        <strain evidence="1 2">NML 160184</strain>
    </source>
</reference>
<name>A0A255EDK4_9ACTN</name>
<dbReference type="Gene3D" id="2.70.98.70">
    <property type="match status" value="1"/>
</dbReference>
<accession>A0A255EDK4</accession>
<protein>
    <submittedName>
        <fullName evidence="1">Uncharacterized protein</fullName>
    </submittedName>
</protein>
<dbReference type="PROSITE" id="PS51318">
    <property type="entry name" value="TAT"/>
    <property type="match status" value="1"/>
</dbReference>
<dbReference type="InterPro" id="IPR006311">
    <property type="entry name" value="TAT_signal"/>
</dbReference>
<dbReference type="EMBL" id="NMVI01000016">
    <property type="protein sequence ID" value="OYN87605.1"/>
    <property type="molecule type" value="Genomic_DNA"/>
</dbReference>
<gene>
    <name evidence="1" type="ORF">CGZ92_07865</name>
</gene>
<sequence length="1227" mass="132603">MPSRRTVLASSAAAAGGLTLSQIARPSWSAAPQPRQAAGTVTIVAPADWKSYADQVAEALTAAGASATVTEPDEAGFADGWQDDRILLGHLGNNLHVARLYGLWLSVADSLCPGPTGWSLHSVDAPFGGDNTTIVVGASTEEGVAAGVQALLPQLAEGTPPWIHQAELDPETRLRLPNDGVIDPAYEATAMADIESRISKLDPAATEANARLVLPVLSGAAVNLKYFMVDPSPVFARLAARALLGWTEFVEAHADAAGELLSFGVNMWTFGEELLGGWRVLATSDEVSDADKERIHQMLIHLYKRNALDPYLHSAPDRGPRWNHQIFPALSLAAAAQYFETRGVPEAAEWLPIAARIFEGNTATISLDEGSDYLMHLPMAFIDYGLLVGERDYLNRTVRPSADLHVLMIDNLGTMAGGGDCYPFGYSGPFSWGHSQVLYAASWLYADPVYRHMLQLTLDSPLEQRMSDLDVPWHRYQVVSADEPDFDPDLYPTVRAAAIDEGLYEDTVAQTPTPVALEETFHKLAFRSGYDAEDSWLIVDGFGTGRHGHQDANAILNLTSGGRLFLTERDYIESAPESQSGVLVAKDGVHAERGPLARLDWAADVDGFAISRSVLPQSNGVDWTRTILTTESGNFHLVLDDLEVLEDGEFVVRNLWQTLGTPVIEGRDFTATQQGRAMAIRSLDDTSLRSYDRYGHFQKYFKGETPYPYADQETVLNQVHPRTPRSAGDLVSLANLITVGAPSALTAGERTAEDRFSIVDGDTTWVAVRGALQAGTIRADGAVHLVSDGRALLGGVTDVRIGELSLSFDEPVLLTLTEDTWTAWPLLRDRAAYDENGTIIRPDPIDQGPARWTAGHRRAAMHDLTRRSSVPAPAPTPQTDTAGWVRLAAATGEVCATASTDSLTIVGMTTGAVTAFDAAGAVAWQVDVGSRINEITAQSIDDEWWVLICTEDFQVVALDGAGADRFRTTLPNDAARRERKGNRTGATNARMAWTNGRDADPVIMVGSMFRWIYELDLAGAQQWEELCYYYGVDGQAWGDLDGDGKDEGAIALEYFYATFVKNRTVTRGGREGGPGYSHVRILDRAEGLPLTVYGTKQSELQAFEYTRPAGTAGWNARLSGVILALETGTFHESVGPEVLAGTAGFDVVSLTPTGERRFTTSLEDRVLHLAGLADGYLVGLDNGSVAKLGIDGAVVQQWRFEALVAGVTGGETPRVVLANGEVHTLEA</sequence>
<evidence type="ECO:0000313" key="1">
    <source>
        <dbReference type="EMBL" id="OYN87605.1"/>
    </source>
</evidence>